<accession>A0AA88I9J7</accession>
<organism evidence="14 15">
    <name type="scientific">Artemia franciscana</name>
    <name type="common">Brine shrimp</name>
    <name type="synonym">Artemia sanfranciscana</name>
    <dbReference type="NCBI Taxonomy" id="6661"/>
    <lineage>
        <taxon>Eukaryota</taxon>
        <taxon>Metazoa</taxon>
        <taxon>Ecdysozoa</taxon>
        <taxon>Arthropoda</taxon>
        <taxon>Crustacea</taxon>
        <taxon>Branchiopoda</taxon>
        <taxon>Anostraca</taxon>
        <taxon>Artemiidae</taxon>
        <taxon>Artemia</taxon>
    </lineage>
</organism>
<dbReference type="GO" id="GO:0051287">
    <property type="term" value="F:NAD binding"/>
    <property type="evidence" value="ECO:0007669"/>
    <property type="project" value="InterPro"/>
</dbReference>
<evidence type="ECO:0000259" key="12">
    <source>
        <dbReference type="Pfam" id="PF03446"/>
    </source>
</evidence>
<dbReference type="PANTHER" id="PTHR22981">
    <property type="entry name" value="3-HYDROXYISOBUTYRATE DEHYDROGENASE-RELATED"/>
    <property type="match status" value="1"/>
</dbReference>
<dbReference type="EMBL" id="JAVRJZ010000010">
    <property type="protein sequence ID" value="KAK2717772.1"/>
    <property type="molecule type" value="Genomic_DNA"/>
</dbReference>
<evidence type="ECO:0000256" key="1">
    <source>
        <dbReference type="ARBA" id="ARBA00004173"/>
    </source>
</evidence>
<dbReference type="PANTHER" id="PTHR22981:SF7">
    <property type="entry name" value="3-HYDROXYISOBUTYRATE DEHYDROGENASE, MITOCHONDRIAL"/>
    <property type="match status" value="1"/>
</dbReference>
<keyword evidence="7 11" id="KW-0520">NAD</keyword>
<keyword evidence="4 11" id="KW-0101">Branched-chain amino acid catabolism</keyword>
<dbReference type="InterPro" id="IPR002204">
    <property type="entry name" value="3-OH-isobutyrate_DH-rel_CS"/>
</dbReference>
<evidence type="ECO:0000313" key="14">
    <source>
        <dbReference type="EMBL" id="KAK2717772.1"/>
    </source>
</evidence>
<dbReference type="Pfam" id="PF03446">
    <property type="entry name" value="NAD_binding_2"/>
    <property type="match status" value="1"/>
</dbReference>
<evidence type="ECO:0000256" key="6">
    <source>
        <dbReference type="ARBA" id="ARBA00023002"/>
    </source>
</evidence>
<protein>
    <recommendedName>
        <fullName evidence="11">3-hydroxyisobutyrate dehydrogenase</fullName>
        <shortName evidence="11">HIBADH</shortName>
        <ecNumber evidence="11">1.1.1.31</ecNumber>
    </recommendedName>
</protein>
<comment type="catalytic activity">
    <reaction evidence="9 11">
        <text>3-hydroxy-2-methylpropanoate + NAD(+) = 2-methyl-3-oxopropanoate + NADH + H(+)</text>
        <dbReference type="Rhea" id="RHEA:17681"/>
        <dbReference type="ChEBI" id="CHEBI:11805"/>
        <dbReference type="ChEBI" id="CHEBI:15378"/>
        <dbReference type="ChEBI" id="CHEBI:57540"/>
        <dbReference type="ChEBI" id="CHEBI:57700"/>
        <dbReference type="ChEBI" id="CHEBI:57945"/>
        <dbReference type="EC" id="1.1.1.31"/>
    </reaction>
</comment>
<proteinExistence type="inferred from homology"/>
<dbReference type="FunFam" id="1.10.1040.10:FF:000006">
    <property type="entry name" value="3-hydroxyisobutyrate dehydrogenase"/>
    <property type="match status" value="1"/>
</dbReference>
<reference evidence="14" key="1">
    <citation type="submission" date="2023-07" db="EMBL/GenBank/DDBJ databases">
        <title>Chromosome-level genome assembly of Artemia franciscana.</title>
        <authorList>
            <person name="Jo E."/>
        </authorList>
    </citation>
    <scope>NUCLEOTIDE SEQUENCE</scope>
    <source>
        <tissue evidence="14">Whole body</tissue>
    </source>
</reference>
<dbReference type="GO" id="GO:0008442">
    <property type="term" value="F:3-hydroxyisobutyrate dehydrogenase activity"/>
    <property type="evidence" value="ECO:0007669"/>
    <property type="project" value="UniProtKB-EC"/>
</dbReference>
<feature type="domain" description="6-phosphogluconate dehydrogenase NADP-binding" evidence="12">
    <location>
        <begin position="18"/>
        <end position="177"/>
    </location>
</feature>
<dbReference type="Gene3D" id="3.40.50.720">
    <property type="entry name" value="NAD(P)-binding Rossmann-like Domain"/>
    <property type="match status" value="1"/>
</dbReference>
<dbReference type="GO" id="GO:0006574">
    <property type="term" value="P:L-valine catabolic process"/>
    <property type="evidence" value="ECO:0007669"/>
    <property type="project" value="TreeGrafter"/>
</dbReference>
<dbReference type="Pfam" id="PF14833">
    <property type="entry name" value="NAD_binding_11"/>
    <property type="match status" value="1"/>
</dbReference>
<evidence type="ECO:0000256" key="8">
    <source>
        <dbReference type="ARBA" id="ARBA00023128"/>
    </source>
</evidence>
<evidence type="ECO:0000256" key="3">
    <source>
        <dbReference type="ARBA" id="ARBA00006013"/>
    </source>
</evidence>
<dbReference type="FunFam" id="3.40.50.720:FF:000119">
    <property type="entry name" value="3-hydroxyisobutyrate dehydrogenase"/>
    <property type="match status" value="1"/>
</dbReference>
<evidence type="ECO:0000256" key="7">
    <source>
        <dbReference type="ARBA" id="ARBA00023027"/>
    </source>
</evidence>
<dbReference type="InterPro" id="IPR011548">
    <property type="entry name" value="HIBADH"/>
</dbReference>
<feature type="domain" description="3-hydroxyisobutyrate dehydrogenase-like NAD-binding" evidence="13">
    <location>
        <begin position="180"/>
        <end position="306"/>
    </location>
</feature>
<dbReference type="SUPFAM" id="SSF51735">
    <property type="entry name" value="NAD(P)-binding Rossmann-fold domains"/>
    <property type="match status" value="1"/>
</dbReference>
<dbReference type="InterPro" id="IPR013328">
    <property type="entry name" value="6PGD_dom2"/>
</dbReference>
<comment type="pathway">
    <text evidence="2 11">Amino-acid degradation; L-valine degradation.</text>
</comment>
<keyword evidence="5" id="KW-0809">Transit peptide</keyword>
<dbReference type="InterPro" id="IPR029154">
    <property type="entry name" value="HIBADH-like_NADP-bd"/>
</dbReference>
<name>A0AA88I9J7_ARTSF</name>
<evidence type="ECO:0000259" key="13">
    <source>
        <dbReference type="Pfam" id="PF14833"/>
    </source>
</evidence>
<comment type="subcellular location">
    <subcellularLocation>
        <location evidence="1">Mitochondrion</location>
    </subcellularLocation>
</comment>
<keyword evidence="15" id="KW-1185">Reference proteome</keyword>
<evidence type="ECO:0000256" key="9">
    <source>
        <dbReference type="ARBA" id="ARBA00049197"/>
    </source>
</evidence>
<comment type="similarity">
    <text evidence="3">Belongs to the HIBADH-related family. 3-hydroxyisobutyrate dehydrogenase subfamily.</text>
</comment>
<dbReference type="AlphaFoldDB" id="A0AA88I9J7"/>
<dbReference type="EC" id="1.1.1.31" evidence="11"/>
<dbReference type="PROSITE" id="PS00895">
    <property type="entry name" value="3_HYDROXYISOBUT_DH"/>
    <property type="match status" value="1"/>
</dbReference>
<keyword evidence="6 11" id="KW-0560">Oxidoreductase</keyword>
<keyword evidence="8" id="KW-0496">Mitochondrion</keyword>
<evidence type="ECO:0000256" key="2">
    <source>
        <dbReference type="ARBA" id="ARBA00005109"/>
    </source>
</evidence>
<dbReference type="GO" id="GO:0005739">
    <property type="term" value="C:mitochondrion"/>
    <property type="evidence" value="ECO:0007669"/>
    <property type="project" value="UniProtKB-SubCell"/>
</dbReference>
<gene>
    <name evidence="14" type="ORF">QYM36_006534</name>
</gene>
<evidence type="ECO:0000256" key="11">
    <source>
        <dbReference type="RuleBase" id="RU910714"/>
    </source>
</evidence>
<comment type="caution">
    <text evidence="14">The sequence shown here is derived from an EMBL/GenBank/DDBJ whole genome shotgun (WGS) entry which is preliminary data.</text>
</comment>
<dbReference type="InterPro" id="IPR008927">
    <property type="entry name" value="6-PGluconate_DH-like_C_sf"/>
</dbReference>
<dbReference type="Gene3D" id="1.10.1040.10">
    <property type="entry name" value="N-(1-d-carboxylethyl)-l-norvaline Dehydrogenase, domain 2"/>
    <property type="match status" value="1"/>
</dbReference>
<evidence type="ECO:0000256" key="10">
    <source>
        <dbReference type="PIRSR" id="PIRSR000103-1"/>
    </source>
</evidence>
<dbReference type="SUPFAM" id="SSF48179">
    <property type="entry name" value="6-phosphogluconate dehydrogenase C-terminal domain-like"/>
    <property type="match status" value="1"/>
</dbReference>
<dbReference type="PIRSF" id="PIRSF000103">
    <property type="entry name" value="HIBADH"/>
    <property type="match status" value="1"/>
</dbReference>
<dbReference type="InterPro" id="IPR036291">
    <property type="entry name" value="NAD(P)-bd_dom_sf"/>
</dbReference>
<evidence type="ECO:0000313" key="15">
    <source>
        <dbReference type="Proteomes" id="UP001187531"/>
    </source>
</evidence>
<dbReference type="InterPro" id="IPR015815">
    <property type="entry name" value="HIBADH-related"/>
</dbReference>
<feature type="active site" evidence="10">
    <location>
        <position position="186"/>
    </location>
</feature>
<evidence type="ECO:0000256" key="5">
    <source>
        <dbReference type="ARBA" id="ARBA00022946"/>
    </source>
</evidence>
<sequence>MLFRAIQIQVRCMSSRSKVGFIGLGNMGGPMALNLVRKGHPVVVYDVFPESMTQLTDEGAIMVHHPAEVAEKADRIITMLPTSAHVKEVYQGEQGVFKSAKTGSLLIDCSTIEPDVSFNLSEEALKKGCVFLDAPVSGGTVGAKAGTLTFMVGGPENEYESAKPLLQDMGKNVVYCGKAGSGQAAKICNNMLLAISMIGTAETMNLGLRLGLDPKLLAGILNTSTGRCWSSEVYNPVPGILPNVPSSNNYEGGFGTALMTKDLGLAQTAATTTGTTIPLGSLAHQLYRLMVTRGLGKKDFSAIYAFLQEMENAK</sequence>
<evidence type="ECO:0000256" key="4">
    <source>
        <dbReference type="ARBA" id="ARBA00022456"/>
    </source>
</evidence>
<dbReference type="NCBIfam" id="TIGR01692">
    <property type="entry name" value="HIBADH"/>
    <property type="match status" value="1"/>
</dbReference>
<dbReference type="GO" id="GO:0050661">
    <property type="term" value="F:NADP binding"/>
    <property type="evidence" value="ECO:0007669"/>
    <property type="project" value="InterPro"/>
</dbReference>
<dbReference type="Proteomes" id="UP001187531">
    <property type="component" value="Unassembled WGS sequence"/>
</dbReference>
<dbReference type="InterPro" id="IPR006115">
    <property type="entry name" value="6PGDH_NADP-bd"/>
</dbReference>